<feature type="compositionally biased region" description="Polar residues" evidence="2">
    <location>
        <begin position="641"/>
        <end position="652"/>
    </location>
</feature>
<keyword evidence="1" id="KW-0863">Zinc-finger</keyword>
<protein>
    <recommendedName>
        <fullName evidence="3">C3H1-type domain-containing protein</fullName>
    </recommendedName>
</protein>
<evidence type="ECO:0000256" key="2">
    <source>
        <dbReference type="SAM" id="MobiDB-lite"/>
    </source>
</evidence>
<feature type="compositionally biased region" description="Pro residues" evidence="2">
    <location>
        <begin position="689"/>
        <end position="699"/>
    </location>
</feature>
<feature type="region of interest" description="Disordered" evidence="2">
    <location>
        <begin position="263"/>
        <end position="523"/>
    </location>
</feature>
<sequence length="798" mass="89024">MAEELNCDLDENSHQGCSDGGSKSSIEEVQERRSESKENFQASEKLEDVLDLDYDEGSPNLHGKDEAEESSDGEINDSSDEDVKQETGEKEEGEIDDSDDDDEHEINVPKVRRVPIQARLSRPVAVRDNIIKTRDCPYEINGSCTWGPDCNYIHRSKNQDQGKFINKRKVAEETSWERGLREAREAMRRASKKREEPEFEIKRLTAAPTGERIRNAQDSDSDDGSSSHRLHSVKDMLSTSNLRLSPPVRRHIPSLLDITTLAPPRYQNRSSANRDGVRSATRGSPCYSEDDDSATSRHNLDCGRLRDTGGYRERREIKDLGPQVRYPCGRPQLRRNEGRRSVGNDNSTQQHFRQDKARDSTCRPRRESPSKAAFTKVNRVSRISPSLDVSPISSDSSISPARSPRKSTVVTNLDKECEKSVKKKVTQSGSAMGDVTDPWARKKKTSCWPRNKEGEGNKRGRSTSNSSTSSSDSNEKVKRTPAPTSSSRVLRRSRTPSVVKADRRLSPPRGDITGFRIPKKHHSSVSNENITRLFFYFIELYSPLSITVFRPTRVDSQSKYNIPEPKKSGKSGFVRNSTHRISRSEAVEGINSRGAENISDSDSARSVSRSVSFVSSSSSSSSPNRSPSPALPAKYRVVGNKGNTSMSLDKNTSSMSDSDDKHKKGSRVKVSSREKKKPASPQLRAISPSPSPPPPPPPLEDAAGHHHTRERSVTPPPPPPPLPLIHEFVVEKQTRKMREPDRQTLEGRSKSGKSPPKKKAKIGGKSLTEKERRKRELIEQLRAVEAELKKRTAATSVS</sequence>
<reference evidence="4 5" key="1">
    <citation type="submission" date="2013-11" db="EMBL/GenBank/DDBJ databases">
        <title>Draft genome of the bovine lungworm Dictyocaulus viviparus.</title>
        <authorList>
            <person name="Mitreva M."/>
        </authorList>
    </citation>
    <scope>NUCLEOTIDE SEQUENCE [LARGE SCALE GENOMIC DNA]</scope>
    <source>
        <strain evidence="4 5">HannoverDv2000</strain>
    </source>
</reference>
<dbReference type="PROSITE" id="PS50103">
    <property type="entry name" value="ZF_C3H1"/>
    <property type="match status" value="1"/>
</dbReference>
<evidence type="ECO:0000313" key="4">
    <source>
        <dbReference type="EMBL" id="KJH51194.1"/>
    </source>
</evidence>
<organism evidence="4 5">
    <name type="scientific">Dictyocaulus viviparus</name>
    <name type="common">Bovine lungworm</name>
    <dbReference type="NCBI Taxonomy" id="29172"/>
    <lineage>
        <taxon>Eukaryota</taxon>
        <taxon>Metazoa</taxon>
        <taxon>Ecdysozoa</taxon>
        <taxon>Nematoda</taxon>
        <taxon>Chromadorea</taxon>
        <taxon>Rhabditida</taxon>
        <taxon>Rhabditina</taxon>
        <taxon>Rhabditomorpha</taxon>
        <taxon>Strongyloidea</taxon>
        <taxon>Metastrongylidae</taxon>
        <taxon>Dictyocaulus</taxon>
    </lineage>
</organism>
<feature type="zinc finger region" description="C3H1-type" evidence="1">
    <location>
        <begin position="130"/>
        <end position="157"/>
    </location>
</feature>
<feature type="compositionally biased region" description="Acidic residues" evidence="2">
    <location>
        <begin position="1"/>
        <end position="10"/>
    </location>
</feature>
<accession>A0A0D8Y5E3</accession>
<dbReference type="OrthoDB" id="10072532at2759"/>
<evidence type="ECO:0000256" key="1">
    <source>
        <dbReference type="PROSITE-ProRule" id="PRU00723"/>
    </source>
</evidence>
<feature type="compositionally biased region" description="Low complexity" evidence="2">
    <location>
        <begin position="462"/>
        <end position="472"/>
    </location>
</feature>
<evidence type="ECO:0000313" key="5">
    <source>
        <dbReference type="Proteomes" id="UP000053766"/>
    </source>
</evidence>
<feature type="compositionally biased region" description="Acidic residues" evidence="2">
    <location>
        <begin position="91"/>
        <end position="104"/>
    </location>
</feature>
<keyword evidence="1" id="KW-0479">Metal-binding</keyword>
<proteinExistence type="predicted"/>
<dbReference type="AlphaFoldDB" id="A0A0D8Y5E3"/>
<feature type="domain" description="C3H1-type" evidence="3">
    <location>
        <begin position="130"/>
        <end position="157"/>
    </location>
</feature>
<dbReference type="Proteomes" id="UP000053766">
    <property type="component" value="Unassembled WGS sequence"/>
</dbReference>
<feature type="compositionally biased region" description="Acidic residues" evidence="2">
    <location>
        <begin position="66"/>
        <end position="80"/>
    </location>
</feature>
<feature type="compositionally biased region" description="Basic and acidic residues" evidence="2">
    <location>
        <begin position="352"/>
        <end position="369"/>
    </location>
</feature>
<dbReference type="InterPro" id="IPR000571">
    <property type="entry name" value="Znf_CCCH"/>
</dbReference>
<evidence type="ECO:0000259" key="3">
    <source>
        <dbReference type="PROSITE" id="PS50103"/>
    </source>
</evidence>
<feature type="region of interest" description="Disordered" evidence="2">
    <location>
        <begin position="1"/>
        <end position="106"/>
    </location>
</feature>
<gene>
    <name evidence="4" type="ORF">DICVIV_02656</name>
</gene>
<feature type="compositionally biased region" description="Pro residues" evidence="2">
    <location>
        <begin position="714"/>
        <end position="723"/>
    </location>
</feature>
<feature type="compositionally biased region" description="Basic and acidic residues" evidence="2">
    <location>
        <begin position="81"/>
        <end position="90"/>
    </location>
</feature>
<feature type="compositionally biased region" description="Basic and acidic residues" evidence="2">
    <location>
        <begin position="294"/>
        <end position="319"/>
    </location>
</feature>
<feature type="compositionally biased region" description="Basic and acidic residues" evidence="2">
    <location>
        <begin position="188"/>
        <end position="203"/>
    </location>
</feature>
<feature type="region of interest" description="Disordered" evidence="2">
    <location>
        <begin position="188"/>
        <end position="229"/>
    </location>
</feature>
<dbReference type="STRING" id="29172.A0A0D8Y5E3"/>
<reference evidence="5" key="2">
    <citation type="journal article" date="2016" name="Sci. Rep.">
        <title>Dictyocaulus viviparus genome, variome and transcriptome elucidate lungworm biology and support future intervention.</title>
        <authorList>
            <person name="McNulty S.N."/>
            <person name="Strube C."/>
            <person name="Rosa B.A."/>
            <person name="Martin J.C."/>
            <person name="Tyagi R."/>
            <person name="Choi Y.J."/>
            <person name="Wang Q."/>
            <person name="Hallsworth Pepin K."/>
            <person name="Zhang X."/>
            <person name="Ozersky P."/>
            <person name="Wilson R.K."/>
            <person name="Sternberg P.W."/>
            <person name="Gasser R.B."/>
            <person name="Mitreva M."/>
        </authorList>
    </citation>
    <scope>NUCLEOTIDE SEQUENCE [LARGE SCALE GENOMIC DNA]</scope>
    <source>
        <strain evidence="5">HannoverDv2000</strain>
    </source>
</reference>
<name>A0A0D8Y5E3_DICVI</name>
<feature type="compositionally biased region" description="Low complexity" evidence="2">
    <location>
        <begin position="600"/>
        <end position="628"/>
    </location>
</feature>
<feature type="region of interest" description="Disordered" evidence="2">
    <location>
        <begin position="558"/>
        <end position="774"/>
    </location>
</feature>
<feature type="compositionally biased region" description="Low complexity" evidence="2">
    <location>
        <begin position="383"/>
        <end position="402"/>
    </location>
</feature>
<keyword evidence="5" id="KW-1185">Reference proteome</keyword>
<feature type="compositionally biased region" description="Basic and acidic residues" evidence="2">
    <location>
        <begin position="728"/>
        <end position="749"/>
    </location>
</feature>
<dbReference type="EMBL" id="KN716189">
    <property type="protein sequence ID" value="KJH51194.1"/>
    <property type="molecule type" value="Genomic_DNA"/>
</dbReference>
<feature type="compositionally biased region" description="Basic and acidic residues" evidence="2">
    <location>
        <begin position="25"/>
        <end position="48"/>
    </location>
</feature>
<dbReference type="GO" id="GO:0008270">
    <property type="term" value="F:zinc ion binding"/>
    <property type="evidence" value="ECO:0007669"/>
    <property type="project" value="UniProtKB-KW"/>
</dbReference>
<keyword evidence="1" id="KW-0862">Zinc</keyword>